<proteinExistence type="predicted"/>
<evidence type="ECO:0000313" key="1">
    <source>
        <dbReference type="EMBL" id="SDB39929.1"/>
    </source>
</evidence>
<evidence type="ECO:0000313" key="2">
    <source>
        <dbReference type="Proteomes" id="UP000199071"/>
    </source>
</evidence>
<name>A0A1G6D4D4_9HYPH</name>
<dbReference type="Proteomes" id="UP000199071">
    <property type="component" value="Unassembled WGS sequence"/>
</dbReference>
<reference evidence="1 2" key="1">
    <citation type="submission" date="2016-10" db="EMBL/GenBank/DDBJ databases">
        <authorList>
            <person name="de Groot N.N."/>
        </authorList>
    </citation>
    <scope>NUCLEOTIDE SEQUENCE [LARGE SCALE GENOMIC DNA]</scope>
    <source>
        <strain evidence="1 2">ATCC 35022</strain>
    </source>
</reference>
<organism evidence="1 2">
    <name type="scientific">Bauldia litoralis</name>
    <dbReference type="NCBI Taxonomy" id="665467"/>
    <lineage>
        <taxon>Bacteria</taxon>
        <taxon>Pseudomonadati</taxon>
        <taxon>Pseudomonadota</taxon>
        <taxon>Alphaproteobacteria</taxon>
        <taxon>Hyphomicrobiales</taxon>
        <taxon>Kaistiaceae</taxon>
        <taxon>Bauldia</taxon>
    </lineage>
</organism>
<protein>
    <submittedName>
        <fullName evidence="1">Uncharacterized protein</fullName>
    </submittedName>
</protein>
<dbReference type="AlphaFoldDB" id="A0A1G6D4D4"/>
<sequence length="39" mass="4414">MLTVSPNSRLHFAQRLWQVCIYREEGMAGSGIDLLPVPQ</sequence>
<keyword evidence="2" id="KW-1185">Reference proteome</keyword>
<gene>
    <name evidence="1" type="ORF">SAMN02982931_02988</name>
</gene>
<accession>A0A1G6D4D4</accession>
<dbReference type="EMBL" id="FMXQ01000006">
    <property type="protein sequence ID" value="SDB39929.1"/>
    <property type="molecule type" value="Genomic_DNA"/>
</dbReference>